<gene>
    <name evidence="1" type="ORF">ABW22_16395</name>
</gene>
<dbReference type="OrthoDB" id="256574at2"/>
<dbReference type="GO" id="GO:0008671">
    <property type="term" value="F:2-dehydro-3-deoxygalactonokinase activity"/>
    <property type="evidence" value="ECO:0007669"/>
    <property type="project" value="InterPro"/>
</dbReference>
<dbReference type="Gene3D" id="3.30.420.310">
    <property type="entry name" value="2-keto-3-deoxy-galactonokinase, C-terminal domain"/>
    <property type="match status" value="1"/>
</dbReference>
<dbReference type="Gene3D" id="3.30.420.300">
    <property type="entry name" value="2-keto-3-deoxy-galactonokinase, substrate binding domain"/>
    <property type="match status" value="1"/>
</dbReference>
<proteinExistence type="predicted"/>
<dbReference type="GO" id="GO:0034194">
    <property type="term" value="P:D-galactonate catabolic process"/>
    <property type="evidence" value="ECO:0007669"/>
    <property type="project" value="InterPro"/>
</dbReference>
<dbReference type="Pfam" id="PF05035">
    <property type="entry name" value="DGOK"/>
    <property type="match status" value="1"/>
</dbReference>
<evidence type="ECO:0000313" key="2">
    <source>
        <dbReference type="Proteomes" id="UP000064243"/>
    </source>
</evidence>
<protein>
    <submittedName>
        <fullName evidence="1">2-dehydro-3-deoxygalactonokinase</fullName>
    </submittedName>
</protein>
<evidence type="ECO:0000313" key="1">
    <source>
        <dbReference type="EMBL" id="KVW90372.1"/>
    </source>
</evidence>
<dbReference type="Proteomes" id="UP000064243">
    <property type="component" value="Unassembled WGS sequence"/>
</dbReference>
<comment type="caution">
    <text evidence="1">The sequence shown here is derived from an EMBL/GenBank/DDBJ whole genome shotgun (WGS) entry which is preliminary data.</text>
</comment>
<dbReference type="PATRIC" id="fig|36861.3.peg.3337"/>
<dbReference type="RefSeq" id="WP_059759433.1">
    <property type="nucleotide sequence ID" value="NZ_LDUG01000071.1"/>
</dbReference>
<accession>A0A106BDU0</accession>
<name>A0A106BDU0_THIDE</name>
<dbReference type="EMBL" id="LDUG01000071">
    <property type="protein sequence ID" value="KVW90372.1"/>
    <property type="molecule type" value="Genomic_DNA"/>
</dbReference>
<keyword evidence="1" id="KW-0418">Kinase</keyword>
<dbReference type="AlphaFoldDB" id="A0A106BDU0"/>
<organism evidence="1 2">
    <name type="scientific">Thiobacillus denitrificans</name>
    <dbReference type="NCBI Taxonomy" id="36861"/>
    <lineage>
        <taxon>Bacteria</taxon>
        <taxon>Pseudomonadati</taxon>
        <taxon>Pseudomonadota</taxon>
        <taxon>Betaproteobacteria</taxon>
        <taxon>Nitrosomonadales</taxon>
        <taxon>Thiobacillaceae</taxon>
        <taxon>Thiobacillus</taxon>
    </lineage>
</organism>
<dbReference type="CDD" id="cd24012">
    <property type="entry name" value="ASKHA_NBD_KDGal-kinase"/>
    <property type="match status" value="1"/>
</dbReference>
<dbReference type="InterPro" id="IPR042258">
    <property type="entry name" value="DGOK_N"/>
</dbReference>
<keyword evidence="1" id="KW-0808">Transferase</keyword>
<keyword evidence="2" id="KW-1185">Reference proteome</keyword>
<dbReference type="InterPro" id="IPR007729">
    <property type="entry name" value="DGOK"/>
</dbReference>
<dbReference type="InterPro" id="IPR042257">
    <property type="entry name" value="DGOK_C"/>
</dbReference>
<reference evidence="1 2" key="1">
    <citation type="journal article" date="2015" name="Appl. Environ. Microbiol.">
        <title>Aerobic and Anaerobic Thiosulfate Oxidation by a Cold-Adapted, Subglacial Chemoautotroph.</title>
        <authorList>
            <person name="Harrold Z.R."/>
            <person name="Skidmore M.L."/>
            <person name="Hamilton T.L."/>
            <person name="Desch L."/>
            <person name="Amada K."/>
            <person name="van Gelder W."/>
            <person name="Glover K."/>
            <person name="Roden E.E."/>
            <person name="Boyd E.S."/>
        </authorList>
    </citation>
    <scope>NUCLEOTIDE SEQUENCE [LARGE SCALE GENOMIC DNA]</scope>
    <source>
        <strain evidence="1 2">RG</strain>
    </source>
</reference>
<sequence>MNVRTLLAVDWGTSSLRGAWLDARGQAVEERSFARGILTVAPGEFAPAFESCFGDWMQRPDALCLMSGMVGSKQGWLEAPYCTCPAGFEEVAANLAWVKPGRVAIVPGLVCEHDGLPDVMRGEETQVFGALQLLGLQDALLVLPGTHSKWVRVQAGRIQSFATFMTGEFFALLRQHSILSRTLPASDGAFDSEAFDQGVTLALRGNSLLHTAFSTRTLSLFDRLPAAALPSYLSGLVIGEELRAQTLQANTHVVIIGSAALTQRYQNALALRGVPAQRIGSEATWAGLWAIAQTIHPSLLKTV</sequence>